<dbReference type="RefSeq" id="WP_185054067.1">
    <property type="nucleotide sequence ID" value="NZ_BAABIX010000020.1"/>
</dbReference>
<keyword evidence="5" id="KW-1185">Reference proteome</keyword>
<gene>
    <name evidence="4" type="ORF">HNP84_006936</name>
</gene>
<keyword evidence="1 2" id="KW-0238">DNA-binding</keyword>
<dbReference type="Proteomes" id="UP000578449">
    <property type="component" value="Unassembled WGS sequence"/>
</dbReference>
<dbReference type="PANTHER" id="PTHR30055:SF235">
    <property type="entry name" value="TRANSCRIPTIONAL REGULATORY PROTEIN"/>
    <property type="match status" value="1"/>
</dbReference>
<dbReference type="PROSITE" id="PS01081">
    <property type="entry name" value="HTH_TETR_1"/>
    <property type="match status" value="1"/>
</dbReference>
<dbReference type="GO" id="GO:0003700">
    <property type="term" value="F:DNA-binding transcription factor activity"/>
    <property type="evidence" value="ECO:0007669"/>
    <property type="project" value="TreeGrafter"/>
</dbReference>
<evidence type="ECO:0000313" key="4">
    <source>
        <dbReference type="EMBL" id="MBB5137184.1"/>
    </source>
</evidence>
<accession>A0A840P766</accession>
<dbReference type="PRINTS" id="PR00455">
    <property type="entry name" value="HTHTETR"/>
</dbReference>
<evidence type="ECO:0000256" key="1">
    <source>
        <dbReference type="ARBA" id="ARBA00023125"/>
    </source>
</evidence>
<evidence type="ECO:0000256" key="2">
    <source>
        <dbReference type="PROSITE-ProRule" id="PRU00335"/>
    </source>
</evidence>
<organism evidence="4 5">
    <name type="scientific">Thermocatellispora tengchongensis</name>
    <dbReference type="NCBI Taxonomy" id="1073253"/>
    <lineage>
        <taxon>Bacteria</taxon>
        <taxon>Bacillati</taxon>
        <taxon>Actinomycetota</taxon>
        <taxon>Actinomycetes</taxon>
        <taxon>Streptosporangiales</taxon>
        <taxon>Streptosporangiaceae</taxon>
        <taxon>Thermocatellispora</taxon>
    </lineage>
</organism>
<dbReference type="Gene3D" id="1.10.357.10">
    <property type="entry name" value="Tetracycline Repressor, domain 2"/>
    <property type="match status" value="1"/>
</dbReference>
<dbReference type="SUPFAM" id="SSF46689">
    <property type="entry name" value="Homeodomain-like"/>
    <property type="match status" value="1"/>
</dbReference>
<comment type="caution">
    <text evidence="4">The sequence shown here is derived from an EMBL/GenBank/DDBJ whole genome shotgun (WGS) entry which is preliminary data.</text>
</comment>
<feature type="DNA-binding region" description="H-T-H motif" evidence="2">
    <location>
        <begin position="33"/>
        <end position="52"/>
    </location>
</feature>
<sequence>MTTAAAPEDLTARARIRDAALQHFGRFGYERATLRGIAETAGVSPGLVRHHFGSKQGLREACDEYLIKVMHQANEQIRTGLDVGALRPVLATRAAVAPYQAYIARALAEGSATALFDELVRATVPWVLEADKGRSDPPEADAKVRAAIVTAMALGVGILREHVSRAIGVDVSSPEGDRLLSRGLIDLYSHPLLGVEDAQRILSALGEAESASPQGESR</sequence>
<dbReference type="InterPro" id="IPR009057">
    <property type="entry name" value="Homeodomain-like_sf"/>
</dbReference>
<dbReference type="EMBL" id="JACHGN010000016">
    <property type="protein sequence ID" value="MBB5137184.1"/>
    <property type="molecule type" value="Genomic_DNA"/>
</dbReference>
<dbReference type="PANTHER" id="PTHR30055">
    <property type="entry name" value="HTH-TYPE TRANSCRIPTIONAL REGULATOR RUTR"/>
    <property type="match status" value="1"/>
</dbReference>
<proteinExistence type="predicted"/>
<dbReference type="InterPro" id="IPR001647">
    <property type="entry name" value="HTH_TetR"/>
</dbReference>
<evidence type="ECO:0000259" key="3">
    <source>
        <dbReference type="PROSITE" id="PS50977"/>
    </source>
</evidence>
<dbReference type="AlphaFoldDB" id="A0A840P766"/>
<protein>
    <submittedName>
        <fullName evidence="4">AcrR family transcriptional regulator</fullName>
    </submittedName>
</protein>
<name>A0A840P766_9ACTN</name>
<reference evidence="4 5" key="1">
    <citation type="submission" date="2020-08" db="EMBL/GenBank/DDBJ databases">
        <title>Genomic Encyclopedia of Type Strains, Phase IV (KMG-IV): sequencing the most valuable type-strain genomes for metagenomic binning, comparative biology and taxonomic classification.</title>
        <authorList>
            <person name="Goeker M."/>
        </authorList>
    </citation>
    <scope>NUCLEOTIDE SEQUENCE [LARGE SCALE GENOMIC DNA]</scope>
    <source>
        <strain evidence="4 5">DSM 45615</strain>
    </source>
</reference>
<dbReference type="PROSITE" id="PS50977">
    <property type="entry name" value="HTH_TETR_2"/>
    <property type="match status" value="1"/>
</dbReference>
<dbReference type="InterPro" id="IPR023772">
    <property type="entry name" value="DNA-bd_HTH_TetR-type_CS"/>
</dbReference>
<feature type="domain" description="HTH tetR-type" evidence="3">
    <location>
        <begin position="10"/>
        <end position="70"/>
    </location>
</feature>
<evidence type="ECO:0000313" key="5">
    <source>
        <dbReference type="Proteomes" id="UP000578449"/>
    </source>
</evidence>
<dbReference type="InterPro" id="IPR050109">
    <property type="entry name" value="HTH-type_TetR-like_transc_reg"/>
</dbReference>
<dbReference type="GO" id="GO:0000976">
    <property type="term" value="F:transcription cis-regulatory region binding"/>
    <property type="evidence" value="ECO:0007669"/>
    <property type="project" value="TreeGrafter"/>
</dbReference>
<dbReference type="Pfam" id="PF00440">
    <property type="entry name" value="TetR_N"/>
    <property type="match status" value="1"/>
</dbReference>